<accession>A0ABR9SRX7</accession>
<comment type="caution">
    <text evidence="1">The sequence shown here is derived from an EMBL/GenBank/DDBJ whole genome shotgun (WGS) entry which is preliminary data.</text>
</comment>
<evidence type="ECO:0000313" key="2">
    <source>
        <dbReference type="Proteomes" id="UP000613075"/>
    </source>
</evidence>
<dbReference type="EMBL" id="JADDUM010000089">
    <property type="protein sequence ID" value="MBE8591690.1"/>
    <property type="molecule type" value="Genomic_DNA"/>
</dbReference>
<organism evidence="1 2">
    <name type="scientific">Pseudomonas cyclaminis</name>
    <dbReference type="NCBI Taxonomy" id="2781239"/>
    <lineage>
        <taxon>Bacteria</taxon>
        <taxon>Pseudomonadati</taxon>
        <taxon>Pseudomonadota</taxon>
        <taxon>Gammaproteobacteria</taxon>
        <taxon>Pseudomonadales</taxon>
        <taxon>Pseudomonadaceae</taxon>
        <taxon>Pseudomonas</taxon>
    </lineage>
</organism>
<proteinExistence type="predicted"/>
<gene>
    <name evidence="1" type="ORF">IQK56_12515</name>
</gene>
<evidence type="ECO:0000313" key="1">
    <source>
        <dbReference type="EMBL" id="MBE8591690.1"/>
    </source>
</evidence>
<name>A0ABR9SRX7_9PSED</name>
<sequence length="155" mass="17397">MFWLVSKMMPVTKAMTGRLSIGESLIQEVAQNKIVGPLTTRTSPKPVLNMGRLIVLSAKAARAKSRIRLIQWMYSIIVLATQELSDHRRERSLRTDASVDLSVEPYKAEHRKGDAVMTDVLSPFYIHGFSPGQLRGRYFHSAAGNFYRGVGGYLE</sequence>
<dbReference type="Proteomes" id="UP000613075">
    <property type="component" value="Unassembled WGS sequence"/>
</dbReference>
<keyword evidence="2" id="KW-1185">Reference proteome</keyword>
<reference evidence="1 2" key="1">
    <citation type="submission" date="2020-10" db="EMBL/GenBank/DDBJ databases">
        <title>The draft genomes of Cyclamen pathogen Pseudomonas sp.</title>
        <authorList>
            <person name="Fujikawa T."/>
            <person name="Sawada H."/>
        </authorList>
    </citation>
    <scope>NUCLEOTIDE SEQUENCE [LARGE SCALE GENOMIC DNA]</scope>
    <source>
        <strain evidence="1 2">MAFF 301449</strain>
    </source>
</reference>
<dbReference type="RefSeq" id="WP_193863934.1">
    <property type="nucleotide sequence ID" value="NZ_JADDUM010000089.1"/>
</dbReference>
<protein>
    <submittedName>
        <fullName evidence="1">Uncharacterized protein</fullName>
    </submittedName>
</protein>